<organism evidence="2 3">
    <name type="scientific">Lacticaseibacillus thailandensis DSM 22698 = JCM 13996</name>
    <dbReference type="NCBI Taxonomy" id="1423810"/>
    <lineage>
        <taxon>Bacteria</taxon>
        <taxon>Bacillati</taxon>
        <taxon>Bacillota</taxon>
        <taxon>Bacilli</taxon>
        <taxon>Lactobacillales</taxon>
        <taxon>Lactobacillaceae</taxon>
        <taxon>Lacticaseibacillus</taxon>
    </lineage>
</organism>
<sequence length="241" mass="26317">MSVMQKFNITGLTRHEATSARLAGLRPETGWVRQVWLLPMLALVWGLLVLGTSVLGILNWGVGAGLAGTVGVVARQAWRWLQFRQVVQHVHTVVVLRDGLPRVLPVQRVVTGDVIMTQTGDRLPFAVVRDGVVSGAGSKVAGGLVVASDTVVSQAVVAANVWTQGVLVAVMAAIRSVRQLALTKGVMLSRWLVQQVRTAVQILGRFGWLVIQRLTGRMILFRRESAFRYNQASVQRSWLAV</sequence>
<protein>
    <submittedName>
        <fullName evidence="2">Uncharacterized protein</fullName>
    </submittedName>
</protein>
<keyword evidence="1" id="KW-0812">Transmembrane</keyword>
<reference evidence="2 3" key="1">
    <citation type="journal article" date="2015" name="Genome Announc.">
        <title>Expanding the biotechnology potential of lactobacilli through comparative genomics of 213 strains and associated genera.</title>
        <authorList>
            <person name="Sun Z."/>
            <person name="Harris H.M."/>
            <person name="McCann A."/>
            <person name="Guo C."/>
            <person name="Argimon S."/>
            <person name="Zhang W."/>
            <person name="Yang X."/>
            <person name="Jeffery I.B."/>
            <person name="Cooney J.C."/>
            <person name="Kagawa T.F."/>
            <person name="Liu W."/>
            <person name="Song Y."/>
            <person name="Salvetti E."/>
            <person name="Wrobel A."/>
            <person name="Rasinkangas P."/>
            <person name="Parkhill J."/>
            <person name="Rea M.C."/>
            <person name="O'Sullivan O."/>
            <person name="Ritari J."/>
            <person name="Douillard F.P."/>
            <person name="Paul Ross R."/>
            <person name="Yang R."/>
            <person name="Briner A.E."/>
            <person name="Felis G.E."/>
            <person name="de Vos W.M."/>
            <person name="Barrangou R."/>
            <person name="Klaenhammer T.R."/>
            <person name="Caufield P.W."/>
            <person name="Cui Y."/>
            <person name="Zhang H."/>
            <person name="O'Toole P.W."/>
        </authorList>
    </citation>
    <scope>NUCLEOTIDE SEQUENCE [LARGE SCALE GENOMIC DNA]</scope>
    <source>
        <strain evidence="2 3">DSM 22698</strain>
    </source>
</reference>
<feature type="transmembrane region" description="Helical" evidence="1">
    <location>
        <begin position="31"/>
        <end position="51"/>
    </location>
</feature>
<dbReference type="PATRIC" id="fig|1423810.4.peg.285"/>
<keyword evidence="3" id="KW-1185">Reference proteome</keyword>
<dbReference type="Proteomes" id="UP000051789">
    <property type="component" value="Unassembled WGS sequence"/>
</dbReference>
<comment type="caution">
    <text evidence="2">The sequence shown here is derived from an EMBL/GenBank/DDBJ whole genome shotgun (WGS) entry which is preliminary data.</text>
</comment>
<keyword evidence="1" id="KW-0472">Membrane</keyword>
<gene>
    <name evidence="2" type="ORF">FD19_GL000282</name>
</gene>
<dbReference type="AlphaFoldDB" id="A0A0R2C807"/>
<dbReference type="STRING" id="1423810.FD19_GL000282"/>
<name>A0A0R2C807_9LACO</name>
<evidence type="ECO:0000256" key="1">
    <source>
        <dbReference type="SAM" id="Phobius"/>
    </source>
</evidence>
<accession>A0A0R2C807</accession>
<evidence type="ECO:0000313" key="3">
    <source>
        <dbReference type="Proteomes" id="UP000051789"/>
    </source>
</evidence>
<proteinExistence type="predicted"/>
<keyword evidence="1" id="KW-1133">Transmembrane helix</keyword>
<evidence type="ECO:0000313" key="2">
    <source>
        <dbReference type="EMBL" id="KRM87999.1"/>
    </source>
</evidence>
<dbReference type="EMBL" id="AYZK01000001">
    <property type="protein sequence ID" value="KRM87999.1"/>
    <property type="molecule type" value="Genomic_DNA"/>
</dbReference>